<reference evidence="1 2" key="1">
    <citation type="submission" date="2018-09" db="EMBL/GenBank/DDBJ databases">
        <title>Novel species of Arthrobacter.</title>
        <authorList>
            <person name="Liu Q."/>
            <person name="Xin Y.-H."/>
        </authorList>
    </citation>
    <scope>NUCLEOTIDE SEQUENCE [LARGE SCALE GENOMIC DNA]</scope>
    <source>
        <strain evidence="1 2">Hz2</strain>
    </source>
</reference>
<sequence>MKRIDRVLRQSMSDATPVAIRRSVERHETQQGVVLALSDEWALFANLNDAVILDGYDVVRRAEIIRAWHKPLFADYLTRHNVWPPTAPPGIDLTDTRTVIVSTSVSTVASIACEEKHPQKLLIGFVAQWRKKSLWLRTIDTDCQWEDFDVKLRLKDITQVSFGSAYERAVLEVAGPFKSRNSEGAFPAGA</sequence>
<dbReference type="Proteomes" id="UP000272560">
    <property type="component" value="Unassembled WGS sequence"/>
</dbReference>
<gene>
    <name evidence="1" type="ORF">D6T63_13435</name>
</gene>
<keyword evidence="2" id="KW-1185">Reference proteome</keyword>
<protein>
    <submittedName>
        <fullName evidence="1">Uncharacterized protein</fullName>
    </submittedName>
</protein>
<dbReference type="AlphaFoldDB" id="A0A3A5LZ44"/>
<proteinExistence type="predicted"/>
<accession>A0A3A5LZ44</accession>
<name>A0A3A5LZ44_9MICC</name>
<evidence type="ECO:0000313" key="1">
    <source>
        <dbReference type="EMBL" id="RJT77959.1"/>
    </source>
</evidence>
<dbReference type="RefSeq" id="WP_120149572.1">
    <property type="nucleotide sequence ID" value="NZ_QZVT01000007.1"/>
</dbReference>
<organism evidence="1 2">
    <name type="scientific">Arthrobacter cheniae</name>
    <dbReference type="NCBI Taxonomy" id="1258888"/>
    <lineage>
        <taxon>Bacteria</taxon>
        <taxon>Bacillati</taxon>
        <taxon>Actinomycetota</taxon>
        <taxon>Actinomycetes</taxon>
        <taxon>Micrococcales</taxon>
        <taxon>Micrococcaceae</taxon>
        <taxon>Arthrobacter</taxon>
    </lineage>
</organism>
<dbReference type="OrthoDB" id="7190385at2"/>
<evidence type="ECO:0000313" key="2">
    <source>
        <dbReference type="Proteomes" id="UP000272560"/>
    </source>
</evidence>
<comment type="caution">
    <text evidence="1">The sequence shown here is derived from an EMBL/GenBank/DDBJ whole genome shotgun (WGS) entry which is preliminary data.</text>
</comment>
<dbReference type="EMBL" id="QZVT01000007">
    <property type="protein sequence ID" value="RJT77959.1"/>
    <property type="molecule type" value="Genomic_DNA"/>
</dbReference>